<comment type="function">
    <text evidence="1">Metalloprotease.</text>
</comment>
<dbReference type="InterPro" id="IPR017050">
    <property type="entry name" value="Metallopeptidase_nem"/>
</dbReference>
<keyword evidence="7" id="KW-0732">Signal</keyword>
<dbReference type="GO" id="GO:0005576">
    <property type="term" value="C:extracellular region"/>
    <property type="evidence" value="ECO:0007669"/>
    <property type="project" value="UniProtKB-SubCell"/>
</dbReference>
<feature type="binding site" evidence="15">
    <location>
        <position position="180"/>
    </location>
    <ligand>
        <name>Zn(2+)</name>
        <dbReference type="ChEBI" id="CHEBI:29105"/>
        <note>catalytic</note>
    </ligand>
</feature>
<evidence type="ECO:0000256" key="3">
    <source>
        <dbReference type="ARBA" id="ARBA00022525"/>
    </source>
</evidence>
<dbReference type="PRINTS" id="PR00480">
    <property type="entry name" value="ASTACIN"/>
</dbReference>
<keyword evidence="10 15" id="KW-0482">Metalloprotease</keyword>
<evidence type="ECO:0000256" key="14">
    <source>
        <dbReference type="PIRNR" id="PIRNR036365"/>
    </source>
</evidence>
<evidence type="ECO:0000256" key="10">
    <source>
        <dbReference type="ARBA" id="ARBA00023049"/>
    </source>
</evidence>
<evidence type="ECO:0000256" key="1">
    <source>
        <dbReference type="ARBA" id="ARBA00002657"/>
    </source>
</evidence>
<evidence type="ECO:0000256" key="15">
    <source>
        <dbReference type="PROSITE-ProRule" id="PRU01211"/>
    </source>
</evidence>
<evidence type="ECO:0000256" key="2">
    <source>
        <dbReference type="ARBA" id="ARBA00004613"/>
    </source>
</evidence>
<feature type="binding site" evidence="15">
    <location>
        <position position="174"/>
    </location>
    <ligand>
        <name>Zn(2+)</name>
        <dbReference type="ChEBI" id="CHEBI:29105"/>
        <note>catalytic</note>
    </ligand>
</feature>
<protein>
    <recommendedName>
        <fullName evidence="14">Zinc metalloproteinase</fullName>
    </recommendedName>
</protein>
<dbReference type="EMBL" id="DS268408">
    <property type="protein sequence ID" value="EFO86059.1"/>
    <property type="molecule type" value="Genomic_DNA"/>
</dbReference>
<dbReference type="PANTHER" id="PTHR10127">
    <property type="entry name" value="DISCOIDIN, CUB, EGF, LAMININ , AND ZINC METALLOPROTEASE DOMAIN CONTAINING"/>
    <property type="match status" value="1"/>
</dbReference>
<evidence type="ECO:0000256" key="8">
    <source>
        <dbReference type="ARBA" id="ARBA00022801"/>
    </source>
</evidence>
<dbReference type="SUPFAM" id="SSF55486">
    <property type="entry name" value="Metalloproteases ('zincins'), catalytic domain"/>
    <property type="match status" value="1"/>
</dbReference>
<dbReference type="HOGENOM" id="CLU_017286_1_1_1"/>
<dbReference type="CTD" id="9822152"/>
<feature type="active site" evidence="15">
    <location>
        <position position="171"/>
    </location>
</feature>
<name>E3LG10_CAERE</name>
<evidence type="ECO:0000256" key="11">
    <source>
        <dbReference type="ARBA" id="ARBA00023145"/>
    </source>
</evidence>
<dbReference type="GeneID" id="9822152"/>
<dbReference type="InterPro" id="IPR024079">
    <property type="entry name" value="MetalloPept_cat_dom_sf"/>
</dbReference>
<dbReference type="GO" id="GO:0006508">
    <property type="term" value="P:proteolysis"/>
    <property type="evidence" value="ECO:0007669"/>
    <property type="project" value="UniProtKB-KW"/>
</dbReference>
<dbReference type="GO" id="GO:0004222">
    <property type="term" value="F:metalloendopeptidase activity"/>
    <property type="evidence" value="ECO:0007669"/>
    <property type="project" value="UniProtKB-UniRule"/>
</dbReference>
<dbReference type="InterPro" id="IPR001506">
    <property type="entry name" value="Peptidase_M12A"/>
</dbReference>
<evidence type="ECO:0000256" key="13">
    <source>
        <dbReference type="ARBA" id="ARBA00023180"/>
    </source>
</evidence>
<keyword evidence="12" id="KW-1015">Disulfide bond</keyword>
<evidence type="ECO:0000256" key="12">
    <source>
        <dbReference type="ARBA" id="ARBA00023157"/>
    </source>
</evidence>
<dbReference type="PROSITE" id="PS51864">
    <property type="entry name" value="ASTACIN"/>
    <property type="match status" value="1"/>
</dbReference>
<keyword evidence="8 15" id="KW-0378">Hydrolase</keyword>
<dbReference type="STRING" id="31234.E3LG10"/>
<dbReference type="SMART" id="SM00235">
    <property type="entry name" value="ZnMc"/>
    <property type="match status" value="1"/>
</dbReference>
<dbReference type="OMA" id="VMHYSAD"/>
<dbReference type="OrthoDB" id="5786116at2759"/>
<keyword evidence="13" id="KW-0325">Glycoprotein</keyword>
<dbReference type="InterPro" id="IPR034035">
    <property type="entry name" value="Astacin-like_dom"/>
</dbReference>
<keyword evidence="3 14" id="KW-0964">Secreted</keyword>
<keyword evidence="11" id="KW-0865">Zymogen</keyword>
<dbReference type="AlphaFoldDB" id="E3LG10"/>
<keyword evidence="6 15" id="KW-0479">Metal-binding</keyword>
<evidence type="ECO:0000256" key="6">
    <source>
        <dbReference type="ARBA" id="ARBA00022723"/>
    </source>
</evidence>
<keyword evidence="9 15" id="KW-0862">Zinc</keyword>
<dbReference type="FunFam" id="3.40.390.10:FF:000071">
    <property type="entry name" value="Zinc metalloproteinase"/>
    <property type="match status" value="1"/>
</dbReference>
<evidence type="ECO:0000256" key="7">
    <source>
        <dbReference type="ARBA" id="ARBA00022729"/>
    </source>
</evidence>
<keyword evidence="4" id="KW-0245">EGF-like domain</keyword>
<dbReference type="MEROPS" id="M12.A27"/>
<dbReference type="PANTHER" id="PTHR10127:SF826">
    <property type="entry name" value="ZINC METALLOPROTEINASE NAS-25"/>
    <property type="match status" value="1"/>
</dbReference>
<proteinExistence type="predicted"/>
<keyword evidence="5 15" id="KW-0645">Protease</keyword>
<evidence type="ECO:0000313" key="17">
    <source>
        <dbReference type="EMBL" id="EFO86059.1"/>
    </source>
</evidence>
<evidence type="ECO:0000256" key="9">
    <source>
        <dbReference type="ARBA" id="ARBA00022833"/>
    </source>
</evidence>
<gene>
    <name evidence="17" type="primary">Cre-nas-25</name>
    <name evidence="17" type="ORF">CRE_01877</name>
</gene>
<evidence type="ECO:0000256" key="16">
    <source>
        <dbReference type="RuleBase" id="RU361183"/>
    </source>
</evidence>
<dbReference type="Pfam" id="PF01400">
    <property type="entry name" value="Astacin"/>
    <property type="match status" value="1"/>
</dbReference>
<organism evidence="18">
    <name type="scientific">Caenorhabditis remanei</name>
    <name type="common">Caenorhabditis vulgaris</name>
    <dbReference type="NCBI Taxonomy" id="31234"/>
    <lineage>
        <taxon>Eukaryota</taxon>
        <taxon>Metazoa</taxon>
        <taxon>Ecdysozoa</taxon>
        <taxon>Nematoda</taxon>
        <taxon>Chromadorea</taxon>
        <taxon>Rhabditida</taxon>
        <taxon>Rhabditina</taxon>
        <taxon>Rhabditomorpha</taxon>
        <taxon>Rhabditoidea</taxon>
        <taxon>Rhabditidae</taxon>
        <taxon>Peloderinae</taxon>
        <taxon>Caenorhabditis</taxon>
    </lineage>
</organism>
<dbReference type="eggNOG" id="KOG3714">
    <property type="taxonomic scope" value="Eukaryota"/>
</dbReference>
<comment type="subcellular location">
    <subcellularLocation>
        <location evidence="2 14">Secreted</location>
    </subcellularLocation>
</comment>
<sequence length="436" mass="49905">MKEEVEQLEKSLLKYQLSWHILRRREGSDFGYSCHIMRLDLGITTCLIVFLTAIDCAIPYYRTHSNFGSLGRRKVRQVQRDLSYRWPNNTVPYFVGNVTSNIKKSVRMAIEELHAWTCIRFQNVNERSSNGDSVRIVDLGSCSSPIGRQQIGIQDVSLTKNCWGMGTAIHELMHSIGIEHTQSRSDRNRYLDILAQNIDQRDLPNFELLSPRLWANLVPYDYGSVMHYSADSFSNKDDEQTMLPKDRTFIETMGSMIPNFYDFDQINQYYSCYDSCRNSGGQVANCANGGIPNPNNCQICNCPMGYGGDLCDQRPEGCGSTLFATDRWQKQKLTVRFSKNDDQYFTFCNSWIVGPTGRTIQVIYEITSESTRREICSFGCYEGGIEVKHLEDPRITNDRDCCLNTPLNITTTVNPLPVILYTSGATVTYDFSYRYM</sequence>
<evidence type="ECO:0000313" key="18">
    <source>
        <dbReference type="Proteomes" id="UP000008281"/>
    </source>
</evidence>
<dbReference type="KEGG" id="crq:GCK72_005609"/>
<dbReference type="GO" id="GO:0018996">
    <property type="term" value="P:molting cycle, collagen and cuticulin-based cuticle"/>
    <property type="evidence" value="ECO:0007669"/>
    <property type="project" value="InterPro"/>
</dbReference>
<reference evidence="17" key="1">
    <citation type="submission" date="2007-07" db="EMBL/GenBank/DDBJ databases">
        <title>PCAP assembly of the Caenorhabditis remanei genome.</title>
        <authorList>
            <consortium name="The Caenorhabditis remanei Sequencing Consortium"/>
            <person name="Wilson R.K."/>
        </authorList>
    </citation>
    <scope>NUCLEOTIDE SEQUENCE [LARGE SCALE GENOMIC DNA]</scope>
    <source>
        <strain evidence="17">PB4641</strain>
    </source>
</reference>
<dbReference type="PIRSF" id="PIRSF036365">
    <property type="entry name" value="Astacin_nematoda"/>
    <property type="match status" value="1"/>
</dbReference>
<evidence type="ECO:0000256" key="4">
    <source>
        <dbReference type="ARBA" id="ARBA00022536"/>
    </source>
</evidence>
<dbReference type="CDD" id="cd04280">
    <property type="entry name" value="ZnMc_astacin_like"/>
    <property type="match status" value="1"/>
</dbReference>
<dbReference type="Proteomes" id="UP000008281">
    <property type="component" value="Unassembled WGS sequence"/>
</dbReference>
<comment type="cofactor">
    <cofactor evidence="15 16">
        <name>Zn(2+)</name>
        <dbReference type="ChEBI" id="CHEBI:29105"/>
    </cofactor>
    <text evidence="15 16">Binds 1 zinc ion per subunit.</text>
</comment>
<dbReference type="RefSeq" id="XP_003117193.2">
    <property type="nucleotide sequence ID" value="XM_003117145.2"/>
</dbReference>
<accession>E3LG10</accession>
<evidence type="ECO:0000256" key="5">
    <source>
        <dbReference type="ARBA" id="ARBA00022670"/>
    </source>
</evidence>
<dbReference type="Gene3D" id="3.40.390.10">
    <property type="entry name" value="Collagenase (Catalytic Domain)"/>
    <property type="match status" value="1"/>
</dbReference>
<keyword evidence="18" id="KW-1185">Reference proteome</keyword>
<dbReference type="InterPro" id="IPR006026">
    <property type="entry name" value="Peptidase_Metallo"/>
</dbReference>
<comment type="caution">
    <text evidence="15">Lacks conserved residue(s) required for the propagation of feature annotation.</text>
</comment>
<dbReference type="GO" id="GO:0008270">
    <property type="term" value="F:zinc ion binding"/>
    <property type="evidence" value="ECO:0007669"/>
    <property type="project" value="UniProtKB-UniRule"/>
</dbReference>
<feature type="binding site" evidence="15">
    <location>
        <position position="170"/>
    </location>
    <ligand>
        <name>Zn(2+)</name>
        <dbReference type="ChEBI" id="CHEBI:29105"/>
        <note>catalytic</note>
    </ligand>
</feature>